<dbReference type="GO" id="GO:0030272">
    <property type="term" value="F:5-formyltetrahydrofolate cyclo-ligase activity"/>
    <property type="evidence" value="ECO:0007669"/>
    <property type="project" value="UniProtKB-EC"/>
</dbReference>
<dbReference type="EC" id="6.3.3.2" evidence="6"/>
<dbReference type="GO" id="GO:0009396">
    <property type="term" value="P:folic acid-containing compound biosynthetic process"/>
    <property type="evidence" value="ECO:0007669"/>
    <property type="project" value="TreeGrafter"/>
</dbReference>
<evidence type="ECO:0000313" key="6">
    <source>
        <dbReference type="EMBL" id="MSR90340.1"/>
    </source>
</evidence>
<dbReference type="GO" id="GO:0016740">
    <property type="term" value="F:transferase activity"/>
    <property type="evidence" value="ECO:0007669"/>
    <property type="project" value="UniProtKB-KW"/>
</dbReference>
<evidence type="ECO:0000256" key="3">
    <source>
        <dbReference type="ARBA" id="ARBA00022741"/>
    </source>
</evidence>
<dbReference type="Pfam" id="PF01812">
    <property type="entry name" value="5-FTHF_cyc-lig"/>
    <property type="match status" value="1"/>
</dbReference>
<evidence type="ECO:0000259" key="5">
    <source>
        <dbReference type="Pfam" id="PF13427"/>
    </source>
</evidence>
<dbReference type="EMBL" id="VULX01000002">
    <property type="protein sequence ID" value="MSR90340.1"/>
    <property type="molecule type" value="Genomic_DNA"/>
</dbReference>
<name>A0A7X2MWJ9_9CLOT</name>
<protein>
    <submittedName>
        <fullName evidence="6">5-formyltetrahydrofolate cyclo-ligase</fullName>
        <ecNumber evidence="6">6.3.3.2</ecNumber>
    </submittedName>
</protein>
<accession>A0A7X2MWJ9</accession>
<organism evidence="6 7">
    <name type="scientific">Inconstantimicrobium porci</name>
    <dbReference type="NCBI Taxonomy" id="2652291"/>
    <lineage>
        <taxon>Bacteria</taxon>
        <taxon>Bacillati</taxon>
        <taxon>Bacillota</taxon>
        <taxon>Clostridia</taxon>
        <taxon>Eubacteriales</taxon>
        <taxon>Clostridiaceae</taxon>
        <taxon>Inconstantimicrobium</taxon>
    </lineage>
</organism>
<keyword evidence="2" id="KW-0808">Transferase</keyword>
<dbReference type="InterPro" id="IPR043519">
    <property type="entry name" value="NT_sf"/>
</dbReference>
<keyword evidence="4" id="KW-0067">ATP-binding</keyword>
<dbReference type="InterPro" id="IPR025184">
    <property type="entry name" value="AadA_C"/>
</dbReference>
<dbReference type="InterPro" id="IPR002698">
    <property type="entry name" value="FTHF_cligase"/>
</dbReference>
<comment type="similarity">
    <text evidence="1">Belongs to the 5-formyltetrahydrofolate cyclo-ligase family.</text>
</comment>
<dbReference type="Gene3D" id="3.40.50.10420">
    <property type="entry name" value="NagB/RpiA/CoA transferase-like"/>
    <property type="match status" value="1"/>
</dbReference>
<dbReference type="Proteomes" id="UP000460287">
    <property type="component" value="Unassembled WGS sequence"/>
</dbReference>
<comment type="caution">
    <text evidence="6">The sequence shown here is derived from an EMBL/GenBank/DDBJ whole genome shotgun (WGS) entry which is preliminary data.</text>
</comment>
<proteinExistence type="inferred from homology"/>
<feature type="domain" description="Adenylyltransferase AadA C-terminal" evidence="5">
    <location>
        <begin position="147"/>
        <end position="245"/>
    </location>
</feature>
<keyword evidence="3" id="KW-0547">Nucleotide-binding</keyword>
<dbReference type="Pfam" id="PF13427">
    <property type="entry name" value="AadA_C"/>
    <property type="match status" value="1"/>
</dbReference>
<dbReference type="InterPro" id="IPR024185">
    <property type="entry name" value="FTHF_cligase-like_sf"/>
</dbReference>
<dbReference type="Gene3D" id="3.30.460.10">
    <property type="entry name" value="Beta Polymerase, domain 2"/>
    <property type="match status" value="1"/>
</dbReference>
<dbReference type="PANTHER" id="PTHR23407">
    <property type="entry name" value="ATPASE INHIBITOR/5-FORMYLTETRAHYDROFOLATE CYCLO-LIGASE"/>
    <property type="match status" value="1"/>
</dbReference>
<dbReference type="InterPro" id="IPR037171">
    <property type="entry name" value="NagB/RpiA_transferase-like"/>
</dbReference>
<dbReference type="SUPFAM" id="SSF100950">
    <property type="entry name" value="NagB/RpiA/CoA transferase-like"/>
    <property type="match status" value="1"/>
</dbReference>
<evidence type="ECO:0000256" key="4">
    <source>
        <dbReference type="ARBA" id="ARBA00022840"/>
    </source>
</evidence>
<keyword evidence="7" id="KW-1185">Reference proteome</keyword>
<dbReference type="NCBIfam" id="TIGR02727">
    <property type="entry name" value="MTHFS_bact"/>
    <property type="match status" value="1"/>
</dbReference>
<keyword evidence="6" id="KW-0436">Ligase</keyword>
<evidence type="ECO:0000256" key="2">
    <source>
        <dbReference type="ARBA" id="ARBA00022679"/>
    </source>
</evidence>
<dbReference type="PANTHER" id="PTHR23407:SF1">
    <property type="entry name" value="5-FORMYLTETRAHYDROFOLATE CYCLO-LIGASE"/>
    <property type="match status" value="1"/>
</dbReference>
<dbReference type="RefSeq" id="WP_154530228.1">
    <property type="nucleotide sequence ID" value="NZ_VULX01000002.1"/>
</dbReference>
<dbReference type="AlphaFoldDB" id="A0A7X2MWJ9"/>
<dbReference type="SUPFAM" id="SSF81301">
    <property type="entry name" value="Nucleotidyltransferase"/>
    <property type="match status" value="1"/>
</dbReference>
<evidence type="ECO:0000256" key="1">
    <source>
        <dbReference type="ARBA" id="ARBA00010638"/>
    </source>
</evidence>
<evidence type="ECO:0000313" key="7">
    <source>
        <dbReference type="Proteomes" id="UP000460287"/>
    </source>
</evidence>
<gene>
    <name evidence="6" type="ORF">FYJ33_02650</name>
</gene>
<dbReference type="GO" id="GO:0005524">
    <property type="term" value="F:ATP binding"/>
    <property type="evidence" value="ECO:0007669"/>
    <property type="project" value="UniProtKB-KW"/>
</dbReference>
<reference evidence="6 7" key="1">
    <citation type="submission" date="2019-08" db="EMBL/GenBank/DDBJ databases">
        <title>In-depth cultivation of the pig gut microbiome towards novel bacterial diversity and tailored functional studies.</title>
        <authorList>
            <person name="Wylensek D."/>
            <person name="Hitch T.C.A."/>
            <person name="Clavel T."/>
        </authorList>
    </citation>
    <scope>NUCLEOTIDE SEQUENCE [LARGE SCALE GENOMIC DNA]</scope>
    <source>
        <strain evidence="6 7">WCA-383-APC-5B</strain>
    </source>
</reference>
<dbReference type="GO" id="GO:0035999">
    <property type="term" value="P:tetrahydrofolate interconversion"/>
    <property type="evidence" value="ECO:0007669"/>
    <property type="project" value="TreeGrafter"/>
</dbReference>
<sequence>MKYKVILDNITKEFRCILRDNLTGIYVHGSIAFGCFNFKKSDIDFIVVVKDKISQTEKMALMKVIYDMQESFPEKGIEMSVVLEEYCRNFKCPTPFELHFSNMHLKRYEEDPDNYCRTMNGDDIDLAAHFTVIKECGLVWYGKKIDDVFGDIPQKYYMDSIKDDIMEAEKTIITEPIYTVLNLCRVLSYIKTGKVMSKQQGGIWAADNLDEKYVHIIIQALQCYGSDEEMLIDKKESGEFCSFMFKQILIEEKKNVRNIIKAKKEEFLGDVGRKEEYDRQLVYKLTSSDIYKKAENIFCYIGMNDEIDTSILIEKAIEDGKNISVPKVTGKITMDAVIIDSLAKLKPVKPYGILEPIDDKDKMDKIDLIIVPGLAFDNQGGRVGHGAGYYDYFIKRHKEAHTVALCYDFQVIDKVPEEEHDVKIEKIIY</sequence>
<dbReference type="PROSITE" id="PS51257">
    <property type="entry name" value="PROKAR_LIPOPROTEIN"/>
    <property type="match status" value="1"/>
</dbReference>